<feature type="non-terminal residue" evidence="2">
    <location>
        <position position="83"/>
    </location>
</feature>
<name>A0AAW8ARQ8_ACILW</name>
<evidence type="ECO:0000313" key="3">
    <source>
        <dbReference type="Proteomes" id="UP001242129"/>
    </source>
</evidence>
<evidence type="ECO:0000313" key="2">
    <source>
        <dbReference type="EMBL" id="MDP1448075.1"/>
    </source>
</evidence>
<comment type="caution">
    <text evidence="2">The sequence shown here is derived from an EMBL/GenBank/DDBJ whole genome shotgun (WGS) entry which is preliminary data.</text>
</comment>
<proteinExistence type="predicted"/>
<accession>A0AAW8ARQ8</accession>
<reference evidence="2" key="1">
    <citation type="submission" date="2023-07" db="EMBL/GenBank/DDBJ databases">
        <title>Dynamics of blaOXA-23 gene transmission in Acinetobacter spp. from contaminated veterinary surfaces.</title>
        <authorList>
            <person name="Moreira Da Silva J."/>
            <person name="Menezes J."/>
            <person name="Fernandes L."/>
            <person name="Marques C."/>
            <person name="Amaral A."/>
            <person name="Timofte D."/>
            <person name="Pomba C."/>
        </authorList>
    </citation>
    <scope>NUCLEOTIDE SEQUENCE</scope>
    <source>
        <strain evidence="2">CMVB11Z4A1</strain>
    </source>
</reference>
<gene>
    <name evidence="2" type="ORF">Q8G51_09795</name>
</gene>
<keyword evidence="1" id="KW-0812">Transmembrane</keyword>
<organism evidence="2 3">
    <name type="scientific">Acinetobacter lwoffii</name>
    <dbReference type="NCBI Taxonomy" id="28090"/>
    <lineage>
        <taxon>Bacteria</taxon>
        <taxon>Pseudomonadati</taxon>
        <taxon>Pseudomonadota</taxon>
        <taxon>Gammaproteobacteria</taxon>
        <taxon>Moraxellales</taxon>
        <taxon>Moraxellaceae</taxon>
        <taxon>Acinetobacter</taxon>
    </lineage>
</organism>
<dbReference type="Proteomes" id="UP001242129">
    <property type="component" value="Unassembled WGS sequence"/>
</dbReference>
<sequence>MIKGLIRYSIFILLAAALAYGGYRMLLPATSKTTPAEKAEKEEHSDSVALSDAKIEAAKIELAKASPGVLRDSLLLNGIVQPN</sequence>
<keyword evidence="1" id="KW-0472">Membrane</keyword>
<dbReference type="AlphaFoldDB" id="A0AAW8ARQ8"/>
<feature type="transmembrane region" description="Helical" evidence="1">
    <location>
        <begin position="6"/>
        <end position="23"/>
    </location>
</feature>
<evidence type="ECO:0008006" key="4">
    <source>
        <dbReference type="Google" id="ProtNLM"/>
    </source>
</evidence>
<protein>
    <recommendedName>
        <fullName evidence="4">Efflux RND transporter periplasmic adaptor subunit</fullName>
    </recommendedName>
</protein>
<evidence type="ECO:0000256" key="1">
    <source>
        <dbReference type="SAM" id="Phobius"/>
    </source>
</evidence>
<keyword evidence="1" id="KW-1133">Transmembrane helix</keyword>
<dbReference type="EMBL" id="JAUUUS010000212">
    <property type="protein sequence ID" value="MDP1448075.1"/>
    <property type="molecule type" value="Genomic_DNA"/>
</dbReference>
<dbReference type="RefSeq" id="WP_305158196.1">
    <property type="nucleotide sequence ID" value="NZ_JAUUUS010000212.1"/>
</dbReference>